<feature type="binding site" evidence="5">
    <location>
        <position position="79"/>
    </location>
    <ligand>
        <name>pyruvate</name>
        <dbReference type="ChEBI" id="CHEBI:15361"/>
    </ligand>
</feature>
<dbReference type="SMART" id="SM01130">
    <property type="entry name" value="DHDPS"/>
    <property type="match status" value="1"/>
</dbReference>
<dbReference type="RefSeq" id="XP_046055904.1">
    <property type="nucleotide sequence ID" value="XM_046198306.1"/>
</dbReference>
<dbReference type="PIRSF" id="PIRSF001365">
    <property type="entry name" value="DHDPS"/>
    <property type="match status" value="1"/>
</dbReference>
<dbReference type="SUPFAM" id="SSF51569">
    <property type="entry name" value="Aldolase"/>
    <property type="match status" value="1"/>
</dbReference>
<dbReference type="PRINTS" id="PR00146">
    <property type="entry name" value="DHPICSNTHASE"/>
</dbReference>
<feature type="active site" description="Proton donor/acceptor" evidence="4">
    <location>
        <position position="167"/>
    </location>
</feature>
<evidence type="ECO:0000313" key="6">
    <source>
        <dbReference type="EMBL" id="KAH7269136.1"/>
    </source>
</evidence>
<evidence type="ECO:0000313" key="7">
    <source>
        <dbReference type="Proteomes" id="UP000720189"/>
    </source>
</evidence>
<dbReference type="PANTHER" id="PTHR42849">
    <property type="entry name" value="N-ACETYLNEURAMINATE LYASE"/>
    <property type="match status" value="1"/>
</dbReference>
<dbReference type="CDD" id="cd00408">
    <property type="entry name" value="DHDPS-like"/>
    <property type="match status" value="1"/>
</dbReference>
<keyword evidence="7" id="KW-1185">Reference proteome</keyword>
<evidence type="ECO:0000256" key="5">
    <source>
        <dbReference type="PIRSR" id="PIRSR001365-2"/>
    </source>
</evidence>
<evidence type="ECO:0008006" key="8">
    <source>
        <dbReference type="Google" id="ProtNLM"/>
    </source>
</evidence>
<keyword evidence="2" id="KW-0704">Schiff base</keyword>
<dbReference type="OrthoDB" id="191315at2759"/>
<reference evidence="6" key="1">
    <citation type="journal article" date="2021" name="Nat. Commun.">
        <title>Genetic determinants of endophytism in the Arabidopsis root mycobiome.</title>
        <authorList>
            <person name="Mesny F."/>
            <person name="Miyauchi S."/>
            <person name="Thiergart T."/>
            <person name="Pickel B."/>
            <person name="Atanasova L."/>
            <person name="Karlsson M."/>
            <person name="Huettel B."/>
            <person name="Barry K.W."/>
            <person name="Haridas S."/>
            <person name="Chen C."/>
            <person name="Bauer D."/>
            <person name="Andreopoulos W."/>
            <person name="Pangilinan J."/>
            <person name="LaButti K."/>
            <person name="Riley R."/>
            <person name="Lipzen A."/>
            <person name="Clum A."/>
            <person name="Drula E."/>
            <person name="Henrissat B."/>
            <person name="Kohler A."/>
            <person name="Grigoriev I.V."/>
            <person name="Martin F.M."/>
            <person name="Hacquard S."/>
        </authorList>
    </citation>
    <scope>NUCLEOTIDE SEQUENCE</scope>
    <source>
        <strain evidence="6">MPI-CAGE-AT-0023</strain>
    </source>
</reference>
<sequence length="327" mass="34858">MEVAVQAAFAQAVSRRFNCDDPAVLHQTHHNGPQELTGILVALITPFKPDGTVDLPALDAHIQRQISAGVHGLVPGGSTGEFTALTLQERKDVLDQCIKSAAGRVPVVAGIGDLTTSGVVELAKHAAEVGAAATMIVPPFYDAPNLKQLREMFGEIHKESGLPIMYYNIPSASGVSLSPAEIAGLSDVGVKYLKDTSGNAPALTDLLFHHHNDITALNGWDTLTFYGLCAGAKGSVWGTTNVLPELSVQLWNAIAVDGDLKKGRELWSKIFPVCKFLEAHHYGAGIKTGMELQGWKTGGLRKPFALLEDDERAELAQLLKDAGVKLA</sequence>
<keyword evidence="1 3" id="KW-0456">Lyase</keyword>
<evidence type="ECO:0000256" key="2">
    <source>
        <dbReference type="ARBA" id="ARBA00023270"/>
    </source>
</evidence>
<evidence type="ECO:0000256" key="3">
    <source>
        <dbReference type="PIRNR" id="PIRNR001365"/>
    </source>
</evidence>
<dbReference type="Gene3D" id="3.20.20.70">
    <property type="entry name" value="Aldolase class I"/>
    <property type="match status" value="1"/>
</dbReference>
<dbReference type="Proteomes" id="UP000720189">
    <property type="component" value="Unassembled WGS sequence"/>
</dbReference>
<dbReference type="EMBL" id="JAGMUX010000001">
    <property type="protein sequence ID" value="KAH7269136.1"/>
    <property type="molecule type" value="Genomic_DNA"/>
</dbReference>
<dbReference type="Pfam" id="PF00701">
    <property type="entry name" value="DHDPS"/>
    <property type="match status" value="1"/>
</dbReference>
<dbReference type="GO" id="GO:0005829">
    <property type="term" value="C:cytosol"/>
    <property type="evidence" value="ECO:0007669"/>
    <property type="project" value="TreeGrafter"/>
</dbReference>
<dbReference type="InterPro" id="IPR013785">
    <property type="entry name" value="Aldolase_TIM"/>
</dbReference>
<dbReference type="PROSITE" id="PS00665">
    <property type="entry name" value="DHDPS_1"/>
    <property type="match status" value="1"/>
</dbReference>
<dbReference type="GO" id="GO:0008747">
    <property type="term" value="F:N-acetylneuraminate lyase activity"/>
    <property type="evidence" value="ECO:0007669"/>
    <property type="project" value="TreeGrafter"/>
</dbReference>
<dbReference type="AlphaFoldDB" id="A0A9P9R7G0"/>
<feature type="active site" description="Schiff-base intermediate with substrate" evidence="4">
    <location>
        <position position="194"/>
    </location>
</feature>
<comment type="caution">
    <text evidence="6">The sequence shown here is derived from an EMBL/GenBank/DDBJ whole genome shotgun (WGS) entry which is preliminary data.</text>
</comment>
<name>A0A9P9R7G0_FUSRE</name>
<dbReference type="GO" id="GO:0019262">
    <property type="term" value="P:N-acetylneuraminate catabolic process"/>
    <property type="evidence" value="ECO:0007669"/>
    <property type="project" value="TreeGrafter"/>
</dbReference>
<protein>
    <recommendedName>
        <fullName evidence="8">Dihydrodipicolinate synthase</fullName>
    </recommendedName>
</protein>
<dbReference type="InterPro" id="IPR020624">
    <property type="entry name" value="Schiff_base-form_aldolases_CS"/>
</dbReference>
<dbReference type="InterPro" id="IPR002220">
    <property type="entry name" value="DapA-like"/>
</dbReference>
<comment type="similarity">
    <text evidence="3">Belongs to the DapA family.</text>
</comment>
<organism evidence="6 7">
    <name type="scientific">Fusarium redolens</name>
    <dbReference type="NCBI Taxonomy" id="48865"/>
    <lineage>
        <taxon>Eukaryota</taxon>
        <taxon>Fungi</taxon>
        <taxon>Dikarya</taxon>
        <taxon>Ascomycota</taxon>
        <taxon>Pezizomycotina</taxon>
        <taxon>Sordariomycetes</taxon>
        <taxon>Hypocreomycetidae</taxon>
        <taxon>Hypocreales</taxon>
        <taxon>Nectriaceae</taxon>
        <taxon>Fusarium</taxon>
        <taxon>Fusarium redolens species complex</taxon>
    </lineage>
</organism>
<evidence type="ECO:0000256" key="4">
    <source>
        <dbReference type="PIRSR" id="PIRSR001365-1"/>
    </source>
</evidence>
<accession>A0A9P9R7G0</accession>
<dbReference type="PANTHER" id="PTHR42849:SF1">
    <property type="entry name" value="N-ACETYLNEURAMINATE LYASE"/>
    <property type="match status" value="1"/>
</dbReference>
<proteinExistence type="inferred from homology"/>
<evidence type="ECO:0000256" key="1">
    <source>
        <dbReference type="ARBA" id="ARBA00023239"/>
    </source>
</evidence>
<gene>
    <name evidence="6" type="ORF">BKA55DRAFT_682227</name>
</gene>
<feature type="binding site" evidence="5">
    <location>
        <position position="236"/>
    </location>
    <ligand>
        <name>pyruvate</name>
        <dbReference type="ChEBI" id="CHEBI:15361"/>
    </ligand>
</feature>
<dbReference type="GeneID" id="70228260"/>